<keyword evidence="1" id="KW-0472">Membrane</keyword>
<sequence>MLHPYIINSINATILIVAGLAVYFIQPVRPLLALVAPGLGIMLLACTYHLRKHNRFVTHTVTALTLLAAIIVIMRLNAAGETWDTTHILLFVMGVSCLVAVGVFIGTFMRERRLRNNTIYKDDL</sequence>
<feature type="transmembrane region" description="Helical" evidence="1">
    <location>
        <begin position="57"/>
        <end position="76"/>
    </location>
</feature>
<evidence type="ECO:0000313" key="3">
    <source>
        <dbReference type="Proteomes" id="UP000478546"/>
    </source>
</evidence>
<dbReference type="EMBL" id="JAAEAA010000006">
    <property type="protein sequence ID" value="NDK55465.1"/>
    <property type="molecule type" value="Genomic_DNA"/>
</dbReference>
<dbReference type="Proteomes" id="UP000478546">
    <property type="component" value="Unassembled WGS sequence"/>
</dbReference>
<keyword evidence="1" id="KW-1133">Transmembrane helix</keyword>
<comment type="caution">
    <text evidence="2">The sequence shown here is derived from an EMBL/GenBank/DDBJ whole genome shotgun (WGS) entry which is preliminary data.</text>
</comment>
<organism evidence="2 3">
    <name type="scientific">Pontibacter fetidus</name>
    <dbReference type="NCBI Taxonomy" id="2700082"/>
    <lineage>
        <taxon>Bacteria</taxon>
        <taxon>Pseudomonadati</taxon>
        <taxon>Bacteroidota</taxon>
        <taxon>Cytophagia</taxon>
        <taxon>Cytophagales</taxon>
        <taxon>Hymenobacteraceae</taxon>
        <taxon>Pontibacter</taxon>
    </lineage>
</organism>
<feature type="transmembrane region" description="Helical" evidence="1">
    <location>
        <begin position="5"/>
        <end position="25"/>
    </location>
</feature>
<proteinExistence type="predicted"/>
<accession>A0A6B2GXA2</accession>
<evidence type="ECO:0000313" key="2">
    <source>
        <dbReference type="EMBL" id="NDK55465.1"/>
    </source>
</evidence>
<name>A0A6B2GXA2_9BACT</name>
<reference evidence="2 3" key="1">
    <citation type="submission" date="2020-01" db="EMBL/GenBank/DDBJ databases">
        <authorList>
            <person name="Kim M.K."/>
        </authorList>
    </citation>
    <scope>NUCLEOTIDE SEQUENCE [LARGE SCALE GENOMIC DNA]</scope>
    <source>
        <strain evidence="2 3">BT213</strain>
    </source>
</reference>
<evidence type="ECO:0000256" key="1">
    <source>
        <dbReference type="SAM" id="Phobius"/>
    </source>
</evidence>
<feature type="transmembrane region" description="Helical" evidence="1">
    <location>
        <begin position="88"/>
        <end position="109"/>
    </location>
</feature>
<feature type="transmembrane region" description="Helical" evidence="1">
    <location>
        <begin position="31"/>
        <end position="50"/>
    </location>
</feature>
<protein>
    <submittedName>
        <fullName evidence="2">Uncharacterized protein</fullName>
    </submittedName>
</protein>
<dbReference type="AlphaFoldDB" id="A0A6B2GXA2"/>
<keyword evidence="1" id="KW-0812">Transmembrane</keyword>
<keyword evidence="3" id="KW-1185">Reference proteome</keyword>
<dbReference type="RefSeq" id="WP_162345528.1">
    <property type="nucleotide sequence ID" value="NZ_JAAEAA010000006.1"/>
</dbReference>
<gene>
    <name evidence="2" type="ORF">GWO68_06015</name>
</gene>